<dbReference type="EMBL" id="AUZM01000001">
    <property type="protein sequence ID" value="ERT09799.1"/>
    <property type="molecule type" value="Genomic_DNA"/>
</dbReference>
<sequence>MNYQQQLYPWVIYRLLPNLKRLIVARFRRRNHAEEHLKILKRLLPQVKFAITFEVCSDENSSVDSIN</sequence>
<accession>U7QP88</accession>
<keyword evidence="3" id="KW-1185">Reference proteome</keyword>
<reference evidence="2 3" key="1">
    <citation type="journal article" date="2013" name="Front. Microbiol.">
        <title>Comparative genomic analyses of the cyanobacterium, Lyngbya aestuarii BL J, a powerful hydrogen producer.</title>
        <authorList>
            <person name="Kothari A."/>
            <person name="Vaughn M."/>
            <person name="Garcia-Pichel F."/>
        </authorList>
    </citation>
    <scope>NUCLEOTIDE SEQUENCE [LARGE SCALE GENOMIC DNA]</scope>
    <source>
        <strain evidence="2 3">BL J</strain>
    </source>
</reference>
<gene>
    <name evidence="2" type="ORF">M595_0156</name>
    <name evidence="1" type="ORF">M595_6401</name>
</gene>
<dbReference type="AlphaFoldDB" id="U7QP88"/>
<organism evidence="2 3">
    <name type="scientific">Lyngbya aestuarii BL J</name>
    <dbReference type="NCBI Taxonomy" id="1348334"/>
    <lineage>
        <taxon>Bacteria</taxon>
        <taxon>Bacillati</taxon>
        <taxon>Cyanobacteriota</taxon>
        <taxon>Cyanophyceae</taxon>
        <taxon>Oscillatoriophycideae</taxon>
        <taxon>Oscillatoriales</taxon>
        <taxon>Microcoleaceae</taxon>
        <taxon>Lyngbya</taxon>
    </lineage>
</organism>
<evidence type="ECO:0000313" key="1">
    <source>
        <dbReference type="EMBL" id="ERT03658.1"/>
    </source>
</evidence>
<name>U7QP88_9CYAN</name>
<protein>
    <submittedName>
        <fullName evidence="2">Uncharacterized protein</fullName>
    </submittedName>
</protein>
<dbReference type="Proteomes" id="UP000017127">
    <property type="component" value="Unassembled WGS sequence"/>
</dbReference>
<evidence type="ECO:0000313" key="3">
    <source>
        <dbReference type="Proteomes" id="UP000017127"/>
    </source>
</evidence>
<dbReference type="RefSeq" id="WP_023063863.1">
    <property type="nucleotide sequence ID" value="NZ_AUZM01000001.1"/>
</dbReference>
<evidence type="ECO:0000313" key="2">
    <source>
        <dbReference type="EMBL" id="ERT09799.1"/>
    </source>
</evidence>
<comment type="caution">
    <text evidence="2">The sequence shown here is derived from an EMBL/GenBank/DDBJ whole genome shotgun (WGS) entry which is preliminary data.</text>
</comment>
<dbReference type="EMBL" id="AUZM01000287">
    <property type="protein sequence ID" value="ERT03658.1"/>
    <property type="molecule type" value="Genomic_DNA"/>
</dbReference>
<dbReference type="OrthoDB" id="489126at2"/>
<proteinExistence type="predicted"/>